<dbReference type="EMBL" id="JAQQAF010000004">
    <property type="protein sequence ID" value="KAJ8493443.1"/>
    <property type="molecule type" value="Genomic_DNA"/>
</dbReference>
<evidence type="ECO:0000313" key="1">
    <source>
        <dbReference type="EMBL" id="KAJ8493443.1"/>
    </source>
</evidence>
<name>A0AAV8R4Y0_ENSVE</name>
<accession>A0AAV8R4Y0</accession>
<comment type="caution">
    <text evidence="1">The sequence shown here is derived from an EMBL/GenBank/DDBJ whole genome shotgun (WGS) entry which is preliminary data.</text>
</comment>
<reference evidence="1 2" key="1">
    <citation type="submission" date="2022-12" db="EMBL/GenBank/DDBJ databases">
        <title>Chromosome-scale assembly of the Ensete ventricosum genome.</title>
        <authorList>
            <person name="Dussert Y."/>
            <person name="Stocks J."/>
            <person name="Wendawek A."/>
            <person name="Woldeyes F."/>
            <person name="Nichols R.A."/>
            <person name="Borrell J.S."/>
        </authorList>
    </citation>
    <scope>NUCLEOTIDE SEQUENCE [LARGE SCALE GENOMIC DNA]</scope>
    <source>
        <strain evidence="2">cv. Maze</strain>
        <tissue evidence="1">Seeds</tissue>
    </source>
</reference>
<dbReference type="AlphaFoldDB" id="A0AAV8R4Y0"/>
<organism evidence="1 2">
    <name type="scientific">Ensete ventricosum</name>
    <name type="common">Abyssinian banana</name>
    <name type="synonym">Musa ensete</name>
    <dbReference type="NCBI Taxonomy" id="4639"/>
    <lineage>
        <taxon>Eukaryota</taxon>
        <taxon>Viridiplantae</taxon>
        <taxon>Streptophyta</taxon>
        <taxon>Embryophyta</taxon>
        <taxon>Tracheophyta</taxon>
        <taxon>Spermatophyta</taxon>
        <taxon>Magnoliopsida</taxon>
        <taxon>Liliopsida</taxon>
        <taxon>Zingiberales</taxon>
        <taxon>Musaceae</taxon>
        <taxon>Ensete</taxon>
    </lineage>
</organism>
<evidence type="ECO:0000313" key="2">
    <source>
        <dbReference type="Proteomes" id="UP001222027"/>
    </source>
</evidence>
<keyword evidence="2" id="KW-1185">Reference proteome</keyword>
<proteinExistence type="predicted"/>
<gene>
    <name evidence="1" type="ORF">OPV22_015164</name>
</gene>
<dbReference type="Proteomes" id="UP001222027">
    <property type="component" value="Unassembled WGS sequence"/>
</dbReference>
<protein>
    <submittedName>
        <fullName evidence="1">Uncharacterized protein</fullName>
    </submittedName>
</protein>
<sequence>MSCFNQSLSLQESSVISDPNAKLLVAIFSLHKMDQFDSSEHIDQFDTFTYVQLPVVPINNDTESEVDKLYEAEAKHVMEEDKRLLLFVGDGNEEKRFYSFFRSKS</sequence>